<name>A0ABC8IU47_ERUVS</name>
<evidence type="ECO:0000256" key="1">
    <source>
        <dbReference type="SAM" id="MobiDB-lite"/>
    </source>
</evidence>
<dbReference type="EMBL" id="CAKOAT010054044">
    <property type="protein sequence ID" value="CAH8300637.1"/>
    <property type="molecule type" value="Genomic_DNA"/>
</dbReference>
<keyword evidence="3" id="KW-1185">Reference proteome</keyword>
<evidence type="ECO:0000313" key="2">
    <source>
        <dbReference type="EMBL" id="CAH8300637.1"/>
    </source>
</evidence>
<organism evidence="2 3">
    <name type="scientific">Eruca vesicaria subsp. sativa</name>
    <name type="common">Garden rocket</name>
    <name type="synonym">Eruca sativa</name>
    <dbReference type="NCBI Taxonomy" id="29727"/>
    <lineage>
        <taxon>Eukaryota</taxon>
        <taxon>Viridiplantae</taxon>
        <taxon>Streptophyta</taxon>
        <taxon>Embryophyta</taxon>
        <taxon>Tracheophyta</taxon>
        <taxon>Spermatophyta</taxon>
        <taxon>Magnoliopsida</taxon>
        <taxon>eudicotyledons</taxon>
        <taxon>Gunneridae</taxon>
        <taxon>Pentapetalae</taxon>
        <taxon>rosids</taxon>
        <taxon>malvids</taxon>
        <taxon>Brassicales</taxon>
        <taxon>Brassicaceae</taxon>
        <taxon>Brassiceae</taxon>
        <taxon>Eruca</taxon>
    </lineage>
</organism>
<comment type="caution">
    <text evidence="2">The sequence shown here is derived from an EMBL/GenBank/DDBJ whole genome shotgun (WGS) entry which is preliminary data.</text>
</comment>
<feature type="region of interest" description="Disordered" evidence="1">
    <location>
        <begin position="59"/>
        <end position="83"/>
    </location>
</feature>
<protein>
    <submittedName>
        <fullName evidence="2">Uncharacterized protein</fullName>
    </submittedName>
</protein>
<evidence type="ECO:0000313" key="3">
    <source>
        <dbReference type="Proteomes" id="UP001642260"/>
    </source>
</evidence>
<feature type="region of interest" description="Disordered" evidence="1">
    <location>
        <begin position="1"/>
        <end position="41"/>
    </location>
</feature>
<feature type="compositionally biased region" description="Basic and acidic residues" evidence="1">
    <location>
        <begin position="24"/>
        <end position="36"/>
    </location>
</feature>
<reference evidence="2 3" key="1">
    <citation type="submission" date="2022-03" db="EMBL/GenBank/DDBJ databases">
        <authorList>
            <person name="Macdonald S."/>
            <person name="Ahmed S."/>
            <person name="Newling K."/>
        </authorList>
    </citation>
    <scope>NUCLEOTIDE SEQUENCE [LARGE SCALE GENOMIC DNA]</scope>
</reference>
<sequence>MSRSVLKDITNISHLRKTNSHSPSKSEVDASTHSMDKDDEIVGNDFFGGIIHTDHQQVFDCSSPENTDTEDDESELDDSMDEEANVVLNNVHKAA</sequence>
<proteinExistence type="predicted"/>
<gene>
    <name evidence="2" type="ORF">ERUC_LOCUS2805</name>
</gene>
<accession>A0ABC8IU47</accession>
<dbReference type="Proteomes" id="UP001642260">
    <property type="component" value="Unassembled WGS sequence"/>
</dbReference>
<dbReference type="AlphaFoldDB" id="A0ABC8IU47"/>
<feature type="compositionally biased region" description="Acidic residues" evidence="1">
    <location>
        <begin position="67"/>
        <end position="83"/>
    </location>
</feature>